<feature type="region of interest" description="Disordered" evidence="1">
    <location>
        <begin position="44"/>
        <end position="64"/>
    </location>
</feature>
<dbReference type="OMA" id="MTEYWYN"/>
<comment type="caution">
    <text evidence="2">The sequence shown here is derived from an EMBL/GenBank/DDBJ whole genome shotgun (WGS) entry which is preliminary data.</text>
</comment>
<accession>A0A2N7S356</accession>
<proteinExistence type="predicted"/>
<reference evidence="3 5" key="2">
    <citation type="submission" date="2019-03" db="EMBL/GenBank/DDBJ databases">
        <title>Glutamicibacter sp. LJH19 genome.</title>
        <authorList>
            <person name="Sinai Borker S."/>
            <person name="Kumar R."/>
        </authorList>
    </citation>
    <scope>NUCLEOTIDE SEQUENCE [LARGE SCALE GENOMIC DNA]</scope>
    <source>
        <strain evidence="3 5">LJH19</strain>
    </source>
</reference>
<dbReference type="RefSeq" id="WP_013349403.1">
    <property type="nucleotide sequence ID" value="NZ_JABUYH010000015.1"/>
</dbReference>
<evidence type="ECO:0000313" key="3">
    <source>
        <dbReference type="EMBL" id="TFH56817.1"/>
    </source>
</evidence>
<dbReference type="EMBL" id="SPDS01000001">
    <property type="protein sequence ID" value="TFH56817.1"/>
    <property type="molecule type" value="Genomic_DNA"/>
</dbReference>
<evidence type="ECO:0000313" key="5">
    <source>
        <dbReference type="Proteomes" id="UP000297638"/>
    </source>
</evidence>
<dbReference type="Proteomes" id="UP000235739">
    <property type="component" value="Unassembled WGS sequence"/>
</dbReference>
<dbReference type="Proteomes" id="UP000297638">
    <property type="component" value="Unassembled WGS sequence"/>
</dbReference>
<reference evidence="2 4" key="1">
    <citation type="journal article" date="2017" name="Elife">
        <title>Extensive horizontal gene transfer in cheese-associated bacteria.</title>
        <authorList>
            <person name="Bonham K.S."/>
            <person name="Wolfe B.E."/>
            <person name="Dutton R.J."/>
        </authorList>
    </citation>
    <scope>NUCLEOTIDE SEQUENCE [LARGE SCALE GENOMIC DNA]</scope>
    <source>
        <strain evidence="2 4">JB182</strain>
    </source>
</reference>
<evidence type="ECO:0000313" key="4">
    <source>
        <dbReference type="Proteomes" id="UP000235739"/>
    </source>
</evidence>
<dbReference type="EMBL" id="PNQX01000001">
    <property type="protein sequence ID" value="PMQ20588.1"/>
    <property type="molecule type" value="Genomic_DNA"/>
</dbReference>
<evidence type="ECO:0000313" key="2">
    <source>
        <dbReference type="EMBL" id="PMQ20588.1"/>
    </source>
</evidence>
<dbReference type="GeneID" id="303185653"/>
<name>A0A2N7S356_9MICC</name>
<gene>
    <name evidence="2" type="ORF">CIK84_02990</name>
    <name evidence="3" type="ORF">EXY26_07270</name>
</gene>
<dbReference type="AlphaFoldDB" id="A0A2N7S356"/>
<evidence type="ECO:0000256" key="1">
    <source>
        <dbReference type="SAM" id="MobiDB-lite"/>
    </source>
</evidence>
<sequence length="64" mass="6998">MSSVGTPGEGQYWYNVSTKTVEKGPQSDWSQLLGPYDTAAEAETAMAKVQARNEAWDEAEEDDA</sequence>
<organism evidence="2 4">
    <name type="scientific">Glutamicibacter arilaitensis</name>
    <dbReference type="NCBI Taxonomy" id="256701"/>
    <lineage>
        <taxon>Bacteria</taxon>
        <taxon>Bacillati</taxon>
        <taxon>Actinomycetota</taxon>
        <taxon>Actinomycetes</taxon>
        <taxon>Micrococcales</taxon>
        <taxon>Micrococcaceae</taxon>
        <taxon>Glutamicibacter</taxon>
    </lineage>
</organism>
<protein>
    <submittedName>
        <fullName evidence="3">SPOR domain-containing protein</fullName>
    </submittedName>
</protein>